<dbReference type="PANTHER" id="PTHR43364">
    <property type="entry name" value="NADH-SPECIFIC METHYLGLYOXAL REDUCTASE-RELATED"/>
    <property type="match status" value="1"/>
</dbReference>
<dbReference type="Gene3D" id="3.20.20.100">
    <property type="entry name" value="NADP-dependent oxidoreductase domain"/>
    <property type="match status" value="1"/>
</dbReference>
<gene>
    <name evidence="2" type="ORF">GCM10023175_54660</name>
</gene>
<dbReference type="InterPro" id="IPR050523">
    <property type="entry name" value="AKR_Detox_Biosynth"/>
</dbReference>
<dbReference type="Proteomes" id="UP001501598">
    <property type="component" value="Unassembled WGS sequence"/>
</dbReference>
<dbReference type="RefSeq" id="WP_345424631.1">
    <property type="nucleotide sequence ID" value="NZ_BAABGT010000089.1"/>
</dbReference>
<dbReference type="InterPro" id="IPR020471">
    <property type="entry name" value="AKR"/>
</dbReference>
<dbReference type="SUPFAM" id="SSF51430">
    <property type="entry name" value="NAD(P)-linked oxidoreductase"/>
    <property type="match status" value="1"/>
</dbReference>
<evidence type="ECO:0000259" key="1">
    <source>
        <dbReference type="Pfam" id="PF00248"/>
    </source>
</evidence>
<dbReference type="InterPro" id="IPR036812">
    <property type="entry name" value="NAD(P)_OxRdtase_dom_sf"/>
</dbReference>
<evidence type="ECO:0000313" key="3">
    <source>
        <dbReference type="Proteomes" id="UP001501598"/>
    </source>
</evidence>
<comment type="caution">
    <text evidence="2">The sequence shown here is derived from an EMBL/GenBank/DDBJ whole genome shotgun (WGS) entry which is preliminary data.</text>
</comment>
<feature type="domain" description="NADP-dependent oxidoreductase" evidence="1">
    <location>
        <begin position="7"/>
        <end position="288"/>
    </location>
</feature>
<dbReference type="Pfam" id="PF00248">
    <property type="entry name" value="Aldo_ket_red"/>
    <property type="match status" value="1"/>
</dbReference>
<accession>A0ABP8S1B4</accession>
<evidence type="ECO:0000313" key="2">
    <source>
        <dbReference type="EMBL" id="GAA4555060.1"/>
    </source>
</evidence>
<name>A0ABP8S1B4_9PSEU</name>
<reference evidence="3" key="1">
    <citation type="journal article" date="2019" name="Int. J. Syst. Evol. Microbiol.">
        <title>The Global Catalogue of Microorganisms (GCM) 10K type strain sequencing project: providing services to taxonomists for standard genome sequencing and annotation.</title>
        <authorList>
            <consortium name="The Broad Institute Genomics Platform"/>
            <consortium name="The Broad Institute Genome Sequencing Center for Infectious Disease"/>
            <person name="Wu L."/>
            <person name="Ma J."/>
        </authorList>
    </citation>
    <scope>NUCLEOTIDE SEQUENCE [LARGE SCALE GENOMIC DNA]</scope>
    <source>
        <strain evidence="3">JCM 17906</strain>
    </source>
</reference>
<dbReference type="PRINTS" id="PR00069">
    <property type="entry name" value="ALDKETRDTASE"/>
</dbReference>
<sequence>MSDHTPVALGMMRIAGLDDAALRRLVHSALDLGVRLFDHADIYGGEPHGCERRFGEAGAVAAGRRGAVELQSKTGIRAGFYDLSAAHIVSSVERSLAALRTDYLDTLLLHRPDALAEPEEVADAVDRLHAAGKIRAVGVSNHTPGQIELLRRCLRQPITVNQAQLSLTHSSMVAQGLTTNVADSPQAVDRDNGLLDYCRLHDIGVQAWSPFQSPATGRPFVGDLDAYPELNAALTRVAGVHGVSETAVAVAWIVRHPARMQVVLGTTNPERLADAVSGSALTLSREDWYGLYRAAGNVLP</sequence>
<dbReference type="CDD" id="cd19092">
    <property type="entry name" value="AKR_BsYcsN_EcYdhF-like"/>
    <property type="match status" value="1"/>
</dbReference>
<dbReference type="PANTHER" id="PTHR43364:SF1">
    <property type="entry name" value="OXIDOREDUCTASE YDHF"/>
    <property type="match status" value="1"/>
</dbReference>
<dbReference type="InterPro" id="IPR023210">
    <property type="entry name" value="NADP_OxRdtase_dom"/>
</dbReference>
<proteinExistence type="predicted"/>
<keyword evidence="3" id="KW-1185">Reference proteome</keyword>
<organism evidence="2 3">
    <name type="scientific">Pseudonocardia xishanensis</name>
    <dbReference type="NCBI Taxonomy" id="630995"/>
    <lineage>
        <taxon>Bacteria</taxon>
        <taxon>Bacillati</taxon>
        <taxon>Actinomycetota</taxon>
        <taxon>Actinomycetes</taxon>
        <taxon>Pseudonocardiales</taxon>
        <taxon>Pseudonocardiaceae</taxon>
        <taxon>Pseudonocardia</taxon>
    </lineage>
</organism>
<protein>
    <submittedName>
        <fullName evidence="2">Aldo/keto reductase</fullName>
    </submittedName>
</protein>
<dbReference type="EMBL" id="BAABGT010000089">
    <property type="protein sequence ID" value="GAA4555060.1"/>
    <property type="molecule type" value="Genomic_DNA"/>
</dbReference>